<organism evidence="7">
    <name type="scientific">uncultured Caudovirales phage</name>
    <dbReference type="NCBI Taxonomy" id="2100421"/>
    <lineage>
        <taxon>Viruses</taxon>
        <taxon>Duplodnaviria</taxon>
        <taxon>Heunggongvirae</taxon>
        <taxon>Uroviricota</taxon>
        <taxon>Caudoviricetes</taxon>
        <taxon>Peduoviridae</taxon>
        <taxon>Maltschvirus</taxon>
        <taxon>Maltschvirus maltsch</taxon>
    </lineage>
</organism>
<dbReference type="GO" id="GO:0004519">
    <property type="term" value="F:endonuclease activity"/>
    <property type="evidence" value="ECO:0007669"/>
    <property type="project" value="UniProtKB-KW"/>
</dbReference>
<proteinExistence type="predicted"/>
<dbReference type="PANTHER" id="PTHR31290">
    <property type="entry name" value="UV-DAMAGE ENDONUCLEASE"/>
    <property type="match status" value="1"/>
</dbReference>
<dbReference type="EMBL" id="LR797474">
    <property type="protein sequence ID" value="CAB4219150.1"/>
    <property type="molecule type" value="Genomic_DNA"/>
</dbReference>
<name>A0A6J5SV79_9CAUD</name>
<evidence type="ECO:0000256" key="2">
    <source>
        <dbReference type="ARBA" id="ARBA00022759"/>
    </source>
</evidence>
<dbReference type="SUPFAM" id="SSF51658">
    <property type="entry name" value="Xylose isomerase-like"/>
    <property type="match status" value="1"/>
</dbReference>
<evidence type="ECO:0000256" key="3">
    <source>
        <dbReference type="ARBA" id="ARBA00022763"/>
    </source>
</evidence>
<dbReference type="InterPro" id="IPR004601">
    <property type="entry name" value="UvdE"/>
</dbReference>
<evidence type="ECO:0000256" key="6">
    <source>
        <dbReference type="ARBA" id="ARBA00023204"/>
    </source>
</evidence>
<evidence type="ECO:0000313" key="7">
    <source>
        <dbReference type="EMBL" id="CAB4219150.1"/>
    </source>
</evidence>
<dbReference type="InterPro" id="IPR036237">
    <property type="entry name" value="Xyl_isomerase-like_sf"/>
</dbReference>
<dbReference type="PANTHER" id="PTHR31290:SF5">
    <property type="entry name" value="UV-DAMAGE ENDONUCLEASE"/>
    <property type="match status" value="1"/>
</dbReference>
<dbReference type="GO" id="GO:0006289">
    <property type="term" value="P:nucleotide-excision repair"/>
    <property type="evidence" value="ECO:0007669"/>
    <property type="project" value="InterPro"/>
</dbReference>
<keyword evidence="1" id="KW-0540">Nuclease</keyword>
<keyword evidence="6" id="KW-0234">DNA repair</keyword>
<protein>
    <submittedName>
        <fullName evidence="7">Uve UV damage repair endonuclease</fullName>
    </submittedName>
</protein>
<reference evidence="7" key="1">
    <citation type="submission" date="2020-05" db="EMBL/GenBank/DDBJ databases">
        <authorList>
            <person name="Chiriac C."/>
            <person name="Salcher M."/>
            <person name="Ghai R."/>
            <person name="Kavagutti S V."/>
        </authorList>
    </citation>
    <scope>NUCLEOTIDE SEQUENCE</scope>
</reference>
<dbReference type="Gene3D" id="3.20.20.150">
    <property type="entry name" value="Divalent-metal-dependent TIM barrel enzymes"/>
    <property type="match status" value="1"/>
</dbReference>
<evidence type="ECO:0000256" key="1">
    <source>
        <dbReference type="ARBA" id="ARBA00022722"/>
    </source>
</evidence>
<keyword evidence="3" id="KW-0227">DNA damage</keyword>
<keyword evidence="4" id="KW-0228">DNA excision</keyword>
<accession>A0A6J5SV79</accession>
<dbReference type="GO" id="GO:0009411">
    <property type="term" value="P:response to UV"/>
    <property type="evidence" value="ECO:0007669"/>
    <property type="project" value="InterPro"/>
</dbReference>
<keyword evidence="5" id="KW-0378">Hydrolase</keyword>
<evidence type="ECO:0000256" key="5">
    <source>
        <dbReference type="ARBA" id="ARBA00022801"/>
    </source>
</evidence>
<dbReference type="NCBIfam" id="TIGR00629">
    <property type="entry name" value="uvde"/>
    <property type="match status" value="1"/>
</dbReference>
<evidence type="ECO:0000256" key="4">
    <source>
        <dbReference type="ARBA" id="ARBA00022769"/>
    </source>
</evidence>
<dbReference type="Pfam" id="PF03851">
    <property type="entry name" value="UvdE"/>
    <property type="match status" value="1"/>
</dbReference>
<sequence length="324" mass="37121">MKDTNVRLGYCCINLSLADQKITANRGMIRKTFQEKGVSYCAELAHQNIKDVLKILHWNLANGIYVYRMSSDIFPWMSEYEIQRLPNFPEILSDMQEIGKFAVANNIRVSMHPGQFDVLPSPRPDVVAKTVKDLDQHCEIMDLMKLPTNVGFPINIHIGGTYGDKTAAAKRFCENFQLLKPNTKARLVVENDDKATQYSVVDLYQMVYLEIGTPITFDFHHHRFNTGDLTEEAALRLAATTWHGHTPLTHYSSSKKTFEDPGVIARSHADYIYEQINNYGQAIDIEIEAKAKDLAVLKYRESFSSLLENYLEFDDKRLFEKIEA</sequence>
<keyword evidence="2 7" id="KW-0255">Endonuclease</keyword>
<gene>
    <name evidence="7" type="ORF">UFOVP1604_233</name>
</gene>
<dbReference type="GO" id="GO:0016787">
    <property type="term" value="F:hydrolase activity"/>
    <property type="evidence" value="ECO:0007669"/>
    <property type="project" value="UniProtKB-KW"/>
</dbReference>